<dbReference type="AlphaFoldDB" id="A0A1U7W5D5"/>
<evidence type="ECO:0000313" key="2">
    <source>
        <dbReference type="RefSeq" id="XP_009775252.1"/>
    </source>
</evidence>
<dbReference type="Proteomes" id="UP000189701">
    <property type="component" value="Unplaced"/>
</dbReference>
<reference evidence="1" key="1">
    <citation type="journal article" date="2013" name="Genome Biol.">
        <title>Reference genomes and transcriptomes of Nicotiana sylvestris and Nicotiana tomentosiformis.</title>
        <authorList>
            <person name="Sierro N."/>
            <person name="Battey J.N."/>
            <person name="Ouadi S."/>
            <person name="Bovet L."/>
            <person name="Goepfert S."/>
            <person name="Bakaher N."/>
            <person name="Peitsch M.C."/>
            <person name="Ivanov N.V."/>
        </authorList>
    </citation>
    <scope>NUCLEOTIDE SEQUENCE [LARGE SCALE GENOMIC DNA]</scope>
</reference>
<sequence>MKWRLAFGVLYDKNVPLRLKGKFYRVVVRPATLYGAECWSVKTSHIQKMRVAEMRMLILMCGCTKRDRIRNEAIRDRVGVASVEDKMQESRLRWFRHVMRRSIDAPVRRCERLAMESLRRGLGSPKKYWGEVIK</sequence>
<organism evidence="1 2">
    <name type="scientific">Nicotiana sylvestris</name>
    <name type="common">Wood tobacco</name>
    <name type="synonym">South American tobacco</name>
    <dbReference type="NCBI Taxonomy" id="4096"/>
    <lineage>
        <taxon>Eukaryota</taxon>
        <taxon>Viridiplantae</taxon>
        <taxon>Streptophyta</taxon>
        <taxon>Embryophyta</taxon>
        <taxon>Tracheophyta</taxon>
        <taxon>Spermatophyta</taxon>
        <taxon>Magnoliopsida</taxon>
        <taxon>eudicotyledons</taxon>
        <taxon>Gunneridae</taxon>
        <taxon>Pentapetalae</taxon>
        <taxon>asterids</taxon>
        <taxon>lamiids</taxon>
        <taxon>Solanales</taxon>
        <taxon>Solanaceae</taxon>
        <taxon>Nicotianoideae</taxon>
        <taxon>Nicotianeae</taxon>
        <taxon>Nicotiana</taxon>
    </lineage>
</organism>
<gene>
    <name evidence="2" type="primary">LOC104225182</name>
</gene>
<dbReference type="PANTHER" id="PTHR46238:SF8">
    <property type="entry name" value="ENDONUCLEASE_EXONUCLEASE_PHOSPHATASE DOMAIN-CONTAINING PROTEIN"/>
    <property type="match status" value="1"/>
</dbReference>
<reference evidence="2" key="2">
    <citation type="submission" date="2025-08" db="UniProtKB">
        <authorList>
            <consortium name="RefSeq"/>
        </authorList>
    </citation>
    <scope>IDENTIFICATION</scope>
    <source>
        <tissue evidence="2">Leaf</tissue>
    </source>
</reference>
<dbReference type="STRING" id="4096.A0A1U7W5D5"/>
<proteinExistence type="predicted"/>
<evidence type="ECO:0000313" key="1">
    <source>
        <dbReference type="Proteomes" id="UP000189701"/>
    </source>
</evidence>
<dbReference type="PANTHER" id="PTHR46238">
    <property type="entry name" value="REVERSE TRANSCRIPTASE DOMAIN-CONTAINING PROTEIN"/>
    <property type="match status" value="1"/>
</dbReference>
<name>A0A1U7W5D5_NICSY</name>
<dbReference type="RefSeq" id="XP_009775252.1">
    <property type="nucleotide sequence ID" value="XM_009776950.1"/>
</dbReference>
<keyword evidence="1" id="KW-1185">Reference proteome</keyword>
<protein>
    <submittedName>
        <fullName evidence="2">Uncharacterized protein LOC104225182</fullName>
    </submittedName>
</protein>
<dbReference type="OrthoDB" id="1278144at2759"/>
<accession>A0A1U7W5D5</accession>